<dbReference type="Proteomes" id="UP001447188">
    <property type="component" value="Unassembled WGS sequence"/>
</dbReference>
<protein>
    <recommendedName>
        <fullName evidence="5">DUF1531-domain-containing protein</fullName>
    </recommendedName>
</protein>
<dbReference type="Pfam" id="PF07543">
    <property type="entry name" value="PGA2"/>
    <property type="match status" value="1"/>
</dbReference>
<evidence type="ECO:0000313" key="4">
    <source>
        <dbReference type="Proteomes" id="UP001447188"/>
    </source>
</evidence>
<evidence type="ECO:0000256" key="2">
    <source>
        <dbReference type="SAM" id="Phobius"/>
    </source>
</evidence>
<accession>A0ABR3GZ52</accession>
<reference evidence="3 4" key="1">
    <citation type="submission" date="2024-02" db="EMBL/GenBank/DDBJ databases">
        <title>Discinaceae phylogenomics.</title>
        <authorList>
            <person name="Dirks A.C."/>
            <person name="James T.Y."/>
        </authorList>
    </citation>
    <scope>NUCLEOTIDE SEQUENCE [LARGE SCALE GENOMIC DNA]</scope>
    <source>
        <strain evidence="3 4">ACD0624</strain>
    </source>
</reference>
<feature type="compositionally biased region" description="Acidic residues" evidence="1">
    <location>
        <begin position="88"/>
        <end position="97"/>
    </location>
</feature>
<name>A0ABR3GZ52_9PEZI</name>
<keyword evidence="4" id="KW-1185">Reference proteome</keyword>
<feature type="region of interest" description="Disordered" evidence="1">
    <location>
        <begin position="63"/>
        <end position="108"/>
    </location>
</feature>
<evidence type="ECO:0000256" key="1">
    <source>
        <dbReference type="SAM" id="MobiDB-lite"/>
    </source>
</evidence>
<dbReference type="EMBL" id="JBBBZM010000001">
    <property type="protein sequence ID" value="KAL0640901.1"/>
    <property type="molecule type" value="Genomic_DNA"/>
</dbReference>
<feature type="compositionally biased region" description="Basic and acidic residues" evidence="1">
    <location>
        <begin position="63"/>
        <end position="75"/>
    </location>
</feature>
<keyword evidence="2" id="KW-0472">Membrane</keyword>
<sequence>MDTVLPTLQSFLHKYVLQPDNTIIFLGHAYKPSQILRTVIFLGGYLLLRPYILKFQAKFQERDHAREIDPTEESSHSAIAAKRRPAGEESDDDDDDNGAWGAKLTRRRRAEAAEIARLREEENDSDDEIAKYLDN</sequence>
<feature type="transmembrane region" description="Helical" evidence="2">
    <location>
        <begin position="35"/>
        <end position="52"/>
    </location>
</feature>
<evidence type="ECO:0008006" key="5">
    <source>
        <dbReference type="Google" id="ProtNLM"/>
    </source>
</evidence>
<dbReference type="InterPro" id="IPR011431">
    <property type="entry name" value="Trafficking_Pga2"/>
</dbReference>
<keyword evidence="2" id="KW-1133">Transmembrane helix</keyword>
<comment type="caution">
    <text evidence="3">The sequence shown here is derived from an EMBL/GenBank/DDBJ whole genome shotgun (WGS) entry which is preliminary data.</text>
</comment>
<organism evidence="3 4">
    <name type="scientific">Discina gigas</name>
    <dbReference type="NCBI Taxonomy" id="1032678"/>
    <lineage>
        <taxon>Eukaryota</taxon>
        <taxon>Fungi</taxon>
        <taxon>Dikarya</taxon>
        <taxon>Ascomycota</taxon>
        <taxon>Pezizomycotina</taxon>
        <taxon>Pezizomycetes</taxon>
        <taxon>Pezizales</taxon>
        <taxon>Discinaceae</taxon>
        <taxon>Discina</taxon>
    </lineage>
</organism>
<keyword evidence="2" id="KW-0812">Transmembrane</keyword>
<proteinExistence type="predicted"/>
<gene>
    <name evidence="3" type="ORF">Q9L58_000209</name>
</gene>
<evidence type="ECO:0000313" key="3">
    <source>
        <dbReference type="EMBL" id="KAL0640901.1"/>
    </source>
</evidence>